<dbReference type="Proteomes" id="UP000054248">
    <property type="component" value="Unassembled WGS sequence"/>
</dbReference>
<protein>
    <submittedName>
        <fullName evidence="1">Uncharacterized protein</fullName>
    </submittedName>
</protein>
<dbReference type="OrthoDB" id="3214446at2759"/>
<keyword evidence="2" id="KW-1185">Reference proteome</keyword>
<dbReference type="EMBL" id="KN822949">
    <property type="protein sequence ID" value="KIO33219.1"/>
    <property type="molecule type" value="Genomic_DNA"/>
</dbReference>
<dbReference type="HOGENOM" id="CLU_1185784_0_0_1"/>
<sequence length="234" mass="25781">MLCKAGSCLVRKLRRRNTNDWKLLKRAILEEYKEASLPPSIMPTSAPALKSSDHGPIPAAASPFQIRIGRIRVDCNFSELQGYISNSVFGANLCTVSQNQSTAAIFEFDVLARTMKFQGTTDDYLAAKPYDKTWNSKDSNTSWAAAVKNSGHTVAPDDLSSIDARVDVWSMVDENKLVVRWALGGGGLLELEPTASRDGTARRLFFANSYQLFASYGSRATEFKPLTLSFEPLS</sequence>
<accession>A0A0C3QWH4</accession>
<dbReference type="AlphaFoldDB" id="A0A0C3QWH4"/>
<proteinExistence type="predicted"/>
<evidence type="ECO:0000313" key="2">
    <source>
        <dbReference type="Proteomes" id="UP000054248"/>
    </source>
</evidence>
<reference evidence="2" key="2">
    <citation type="submission" date="2015-01" db="EMBL/GenBank/DDBJ databases">
        <title>Evolutionary Origins and Diversification of the Mycorrhizal Mutualists.</title>
        <authorList>
            <consortium name="DOE Joint Genome Institute"/>
            <consortium name="Mycorrhizal Genomics Consortium"/>
            <person name="Kohler A."/>
            <person name="Kuo A."/>
            <person name="Nagy L.G."/>
            <person name="Floudas D."/>
            <person name="Copeland A."/>
            <person name="Barry K.W."/>
            <person name="Cichocki N."/>
            <person name="Veneault-Fourrey C."/>
            <person name="LaButti K."/>
            <person name="Lindquist E.A."/>
            <person name="Lipzen A."/>
            <person name="Lundell T."/>
            <person name="Morin E."/>
            <person name="Murat C."/>
            <person name="Riley R."/>
            <person name="Ohm R."/>
            <person name="Sun H."/>
            <person name="Tunlid A."/>
            <person name="Henrissat B."/>
            <person name="Grigoriev I.V."/>
            <person name="Hibbett D.S."/>
            <person name="Martin F."/>
        </authorList>
    </citation>
    <scope>NUCLEOTIDE SEQUENCE [LARGE SCALE GENOMIC DNA]</scope>
    <source>
        <strain evidence="2">MUT 4182</strain>
    </source>
</reference>
<organism evidence="1 2">
    <name type="scientific">Tulasnella calospora MUT 4182</name>
    <dbReference type="NCBI Taxonomy" id="1051891"/>
    <lineage>
        <taxon>Eukaryota</taxon>
        <taxon>Fungi</taxon>
        <taxon>Dikarya</taxon>
        <taxon>Basidiomycota</taxon>
        <taxon>Agaricomycotina</taxon>
        <taxon>Agaricomycetes</taxon>
        <taxon>Cantharellales</taxon>
        <taxon>Tulasnellaceae</taxon>
        <taxon>Tulasnella</taxon>
    </lineage>
</organism>
<reference evidence="1 2" key="1">
    <citation type="submission" date="2014-04" db="EMBL/GenBank/DDBJ databases">
        <authorList>
            <consortium name="DOE Joint Genome Institute"/>
            <person name="Kuo A."/>
            <person name="Girlanda M."/>
            <person name="Perotto S."/>
            <person name="Kohler A."/>
            <person name="Nagy L.G."/>
            <person name="Floudas D."/>
            <person name="Copeland A."/>
            <person name="Barry K.W."/>
            <person name="Cichocki N."/>
            <person name="Veneault-Fourrey C."/>
            <person name="LaButti K."/>
            <person name="Lindquist E.A."/>
            <person name="Lipzen A."/>
            <person name="Lundell T."/>
            <person name="Morin E."/>
            <person name="Murat C."/>
            <person name="Sun H."/>
            <person name="Tunlid A."/>
            <person name="Henrissat B."/>
            <person name="Grigoriev I.V."/>
            <person name="Hibbett D.S."/>
            <person name="Martin F."/>
            <person name="Nordberg H.P."/>
            <person name="Cantor M.N."/>
            <person name="Hua S.X."/>
        </authorList>
    </citation>
    <scope>NUCLEOTIDE SEQUENCE [LARGE SCALE GENOMIC DNA]</scope>
    <source>
        <strain evidence="1 2">MUT 4182</strain>
    </source>
</reference>
<evidence type="ECO:0000313" key="1">
    <source>
        <dbReference type="EMBL" id="KIO33219.1"/>
    </source>
</evidence>
<name>A0A0C3QWH4_9AGAM</name>
<gene>
    <name evidence="1" type="ORF">M407DRAFT_198313</name>
</gene>